<accession>A0ABS0I542</accession>
<evidence type="ECO:0000313" key="3">
    <source>
        <dbReference type="Proteomes" id="UP000618931"/>
    </source>
</evidence>
<dbReference type="RefSeq" id="WP_196293539.1">
    <property type="nucleotide sequence ID" value="NZ_JADQDM010000006.1"/>
</dbReference>
<dbReference type="Proteomes" id="UP000618931">
    <property type="component" value="Unassembled WGS sequence"/>
</dbReference>
<comment type="caution">
    <text evidence="2">The sequence shown here is derived from an EMBL/GenBank/DDBJ whole genome shotgun (WGS) entry which is preliminary data.</text>
</comment>
<dbReference type="Gene3D" id="3.30.70.970">
    <property type="entry name" value="RraB-like"/>
    <property type="match status" value="1"/>
</dbReference>
<evidence type="ECO:0000259" key="1">
    <source>
        <dbReference type="Pfam" id="PF06877"/>
    </source>
</evidence>
<protein>
    <submittedName>
        <fullName evidence="2">Ribonuclease E inhibitor RraB</fullName>
    </submittedName>
</protein>
<dbReference type="Pfam" id="PF06877">
    <property type="entry name" value="RraB"/>
    <property type="match status" value="1"/>
</dbReference>
<sequence length="108" mass="12500">MNASLESVVDMFRKMEANGWDINSALKWGFFFFDKDKDKLLDVFSELEDSQYKIEELHQADAGDWVLQVSKIDTLTPEKLHRRNLAFNELAAHCGVELYDGWDVGKVE</sequence>
<evidence type="ECO:0000313" key="2">
    <source>
        <dbReference type="EMBL" id="MBF9222085.1"/>
    </source>
</evidence>
<reference evidence="2 3" key="1">
    <citation type="submission" date="2020-11" db="EMBL/GenBank/DDBJ databases">
        <authorList>
            <person name="Kim M.K."/>
        </authorList>
    </citation>
    <scope>NUCLEOTIDE SEQUENCE [LARGE SCALE GENOMIC DNA]</scope>
    <source>
        <strain evidence="2 3">BT662</strain>
    </source>
</reference>
<proteinExistence type="predicted"/>
<organism evidence="2 3">
    <name type="scientific">Hymenobacter ruricola</name>
    <dbReference type="NCBI Taxonomy" id="2791023"/>
    <lineage>
        <taxon>Bacteria</taxon>
        <taxon>Pseudomonadati</taxon>
        <taxon>Bacteroidota</taxon>
        <taxon>Cytophagia</taxon>
        <taxon>Cytophagales</taxon>
        <taxon>Hymenobacteraceae</taxon>
        <taxon>Hymenobacter</taxon>
    </lineage>
</organism>
<name>A0ABS0I542_9BACT</name>
<keyword evidence="3" id="KW-1185">Reference proteome</keyword>
<feature type="domain" description="Regulator of ribonuclease activity B" evidence="1">
    <location>
        <begin position="10"/>
        <end position="104"/>
    </location>
</feature>
<gene>
    <name evidence="2" type="ORF">I2H31_13335</name>
</gene>
<dbReference type="EMBL" id="JADQDM010000006">
    <property type="protein sequence ID" value="MBF9222085.1"/>
    <property type="molecule type" value="Genomic_DNA"/>
</dbReference>
<dbReference type="SUPFAM" id="SSF89946">
    <property type="entry name" value="Hypothetical protein VC0424"/>
    <property type="match status" value="1"/>
</dbReference>
<dbReference type="InterPro" id="IPR009671">
    <property type="entry name" value="RraB_dom"/>
</dbReference>
<dbReference type="InterPro" id="IPR036701">
    <property type="entry name" value="RraB-like_sf"/>
</dbReference>